<reference evidence="6" key="1">
    <citation type="submission" date="2022-01" db="EMBL/GenBank/DDBJ databases">
        <authorList>
            <person name="King R."/>
        </authorList>
    </citation>
    <scope>NUCLEOTIDE SEQUENCE</scope>
</reference>
<evidence type="ECO:0000259" key="5">
    <source>
        <dbReference type="PROSITE" id="PS00624"/>
    </source>
</evidence>
<dbReference type="GO" id="GO:0016614">
    <property type="term" value="F:oxidoreductase activity, acting on CH-OH group of donors"/>
    <property type="evidence" value="ECO:0007669"/>
    <property type="project" value="InterPro"/>
</dbReference>
<dbReference type="SUPFAM" id="SSF54373">
    <property type="entry name" value="FAD-linked reductases, C-terminal domain"/>
    <property type="match status" value="1"/>
</dbReference>
<keyword evidence="3" id="KW-0285">Flavoprotein</keyword>
<accession>A0A9N9TRB0</accession>
<dbReference type="Pfam" id="PF05199">
    <property type="entry name" value="GMC_oxred_C"/>
    <property type="match status" value="1"/>
</dbReference>
<dbReference type="PROSITE" id="PS00623">
    <property type="entry name" value="GMC_OXRED_1"/>
    <property type="match status" value="1"/>
</dbReference>
<dbReference type="AlphaFoldDB" id="A0A9N9TRB0"/>
<dbReference type="SUPFAM" id="SSF51905">
    <property type="entry name" value="FAD/NAD(P)-binding domain"/>
    <property type="match status" value="1"/>
</dbReference>
<dbReference type="InterPro" id="IPR007867">
    <property type="entry name" value="GMC_OxRtase_C"/>
</dbReference>
<dbReference type="PROSITE" id="PS00624">
    <property type="entry name" value="GMC_OXRED_2"/>
    <property type="match status" value="1"/>
</dbReference>
<keyword evidence="2 3" id="KW-0274">FAD</keyword>
<dbReference type="InterPro" id="IPR000172">
    <property type="entry name" value="GMC_OxRdtase_N"/>
</dbReference>
<dbReference type="Gene3D" id="3.50.50.60">
    <property type="entry name" value="FAD/NAD(P)-binding domain"/>
    <property type="match status" value="1"/>
</dbReference>
<gene>
    <name evidence="6" type="ORF">PHYEVI_LOCUS7604</name>
</gene>
<dbReference type="PANTHER" id="PTHR11552">
    <property type="entry name" value="GLUCOSE-METHANOL-CHOLINE GMC OXIDOREDUCTASE"/>
    <property type="match status" value="1"/>
</dbReference>
<dbReference type="OrthoDB" id="269227at2759"/>
<feature type="domain" description="Glucose-methanol-choline oxidoreductase N-terminal" evidence="5">
    <location>
        <begin position="311"/>
        <end position="325"/>
    </location>
</feature>
<organism evidence="6 7">
    <name type="scientific">Phyllotreta striolata</name>
    <name type="common">Striped flea beetle</name>
    <name type="synonym">Crioceris striolata</name>
    <dbReference type="NCBI Taxonomy" id="444603"/>
    <lineage>
        <taxon>Eukaryota</taxon>
        <taxon>Metazoa</taxon>
        <taxon>Ecdysozoa</taxon>
        <taxon>Arthropoda</taxon>
        <taxon>Hexapoda</taxon>
        <taxon>Insecta</taxon>
        <taxon>Pterygota</taxon>
        <taxon>Neoptera</taxon>
        <taxon>Endopterygota</taxon>
        <taxon>Coleoptera</taxon>
        <taxon>Polyphaga</taxon>
        <taxon>Cucujiformia</taxon>
        <taxon>Chrysomeloidea</taxon>
        <taxon>Chrysomelidae</taxon>
        <taxon>Galerucinae</taxon>
        <taxon>Alticini</taxon>
        <taxon>Phyllotreta</taxon>
    </lineage>
</organism>
<protein>
    <recommendedName>
        <fullName evidence="4 5">Glucose-methanol-choline oxidoreductase N-terminal domain-containing protein</fullName>
    </recommendedName>
</protein>
<dbReference type="InterPro" id="IPR036188">
    <property type="entry name" value="FAD/NAD-bd_sf"/>
</dbReference>
<dbReference type="GO" id="GO:0050660">
    <property type="term" value="F:flavin adenine dinucleotide binding"/>
    <property type="evidence" value="ECO:0007669"/>
    <property type="project" value="InterPro"/>
</dbReference>
<keyword evidence="7" id="KW-1185">Reference proteome</keyword>
<feature type="binding site" evidence="2">
    <location>
        <position position="274"/>
    </location>
    <ligand>
        <name>FAD</name>
        <dbReference type="ChEBI" id="CHEBI:57692"/>
    </ligand>
</feature>
<sequence length="627" mass="69556">MSALAGNLYGLGAEAFNSLAVFLPTLVAALAYFQYEQLDPESRPINVPNEELLDKYDFIVVGAGSAGAVVANRLSEVEDWKVLLLEAGGDETEISDIPVLAAYLQLSALDWKYKSEPQGQACLAMNNGRCNWPRGKVIGGSSVLNYMLYLRGNKKDYDQWESMGNPGWGYQDALHYFKKSEDNKNPYLAKTAYHSTGGYLTVSEAAYHTPLVAAFLEGGKQLGYENRDINGEHQTGFMMAQGTVRRGTRCSTGKAFLRPIRLRQNLHVAMNSHVTKLLIDPMTKITFGVEFHRNDKLYRIRAKKEVILSAGSVNSPQILMLSGIGPKQELNKHKIPVIQDLQVGHNLQDHIGLGGFTFLINKQDSITLDRIYSAGPLMQYVIFGGGPLTIMGGVEGLAFVNTKYANATDDFPDIEFHFVSGSTHSDSGAQIKKAHGLTDSFYDKVFKPIDKKDAWSVIPMLLRPKSRGVIKLRSNNPYDAPLIYPNYFMVEDDMKTLIEGAKIGMALSLTPAFQSYGSKLVEFPDCAHFKKYSDKFWECMIRLYTVTIYHPVGTCKMGPYWDQNAVVDPQLRVYGVKGLRVIDASIMPTMVSGNTNAPTIMIGEKGADLVKEFWTKAAKYGRILHGA</sequence>
<dbReference type="Gene3D" id="3.30.560.10">
    <property type="entry name" value="Glucose Oxidase, domain 3"/>
    <property type="match status" value="1"/>
</dbReference>
<dbReference type="PANTHER" id="PTHR11552:SF227">
    <property type="entry name" value="GLUCOSE DEHYDROGENASE [FAD, QUINONE]-LIKE PROTEIN"/>
    <property type="match status" value="1"/>
</dbReference>
<feature type="domain" description="Glucose-methanol-choline oxidoreductase N-terminal" evidence="4">
    <location>
        <begin position="135"/>
        <end position="158"/>
    </location>
</feature>
<dbReference type="InterPro" id="IPR012132">
    <property type="entry name" value="GMC_OxRdtase"/>
</dbReference>
<evidence type="ECO:0000313" key="6">
    <source>
        <dbReference type="EMBL" id="CAG9861261.1"/>
    </source>
</evidence>
<proteinExistence type="inferred from homology"/>
<evidence type="ECO:0000259" key="4">
    <source>
        <dbReference type="PROSITE" id="PS00623"/>
    </source>
</evidence>
<feature type="binding site" evidence="2">
    <location>
        <position position="137"/>
    </location>
    <ligand>
        <name>FAD</name>
        <dbReference type="ChEBI" id="CHEBI:57692"/>
    </ligand>
</feature>
<evidence type="ECO:0000313" key="7">
    <source>
        <dbReference type="Proteomes" id="UP001153712"/>
    </source>
</evidence>
<evidence type="ECO:0000256" key="1">
    <source>
        <dbReference type="ARBA" id="ARBA00010790"/>
    </source>
</evidence>
<dbReference type="PIRSF" id="PIRSF000137">
    <property type="entry name" value="Alcohol_oxidase"/>
    <property type="match status" value="1"/>
</dbReference>
<dbReference type="Proteomes" id="UP001153712">
    <property type="component" value="Chromosome 4"/>
</dbReference>
<dbReference type="Pfam" id="PF00732">
    <property type="entry name" value="GMC_oxred_N"/>
    <property type="match status" value="1"/>
</dbReference>
<comment type="similarity">
    <text evidence="1 3">Belongs to the GMC oxidoreductase family.</text>
</comment>
<comment type="cofactor">
    <cofactor evidence="2">
        <name>FAD</name>
        <dbReference type="ChEBI" id="CHEBI:57692"/>
    </cofactor>
</comment>
<dbReference type="EMBL" id="OU900097">
    <property type="protein sequence ID" value="CAG9861261.1"/>
    <property type="molecule type" value="Genomic_DNA"/>
</dbReference>
<evidence type="ECO:0000256" key="3">
    <source>
        <dbReference type="RuleBase" id="RU003968"/>
    </source>
</evidence>
<name>A0A9N9TRB0_PHYSR</name>
<evidence type="ECO:0000256" key="2">
    <source>
        <dbReference type="PIRSR" id="PIRSR000137-2"/>
    </source>
</evidence>